<organism evidence="1 2">
    <name type="scientific">Papaver somniferum</name>
    <name type="common">Opium poppy</name>
    <dbReference type="NCBI Taxonomy" id="3469"/>
    <lineage>
        <taxon>Eukaryota</taxon>
        <taxon>Viridiplantae</taxon>
        <taxon>Streptophyta</taxon>
        <taxon>Embryophyta</taxon>
        <taxon>Tracheophyta</taxon>
        <taxon>Spermatophyta</taxon>
        <taxon>Magnoliopsida</taxon>
        <taxon>Ranunculales</taxon>
        <taxon>Papaveraceae</taxon>
        <taxon>Papaveroideae</taxon>
        <taxon>Papaver</taxon>
    </lineage>
</organism>
<accession>A0A4Y7JU23</accession>
<dbReference type="EMBL" id="CM010719">
    <property type="protein sequence ID" value="RZC63269.1"/>
    <property type="molecule type" value="Genomic_DNA"/>
</dbReference>
<dbReference type="Proteomes" id="UP000316621">
    <property type="component" value="Chromosome 5"/>
</dbReference>
<name>A0A4Y7JU23_PAPSO</name>
<sequence length="251" mass="29470">MRINHFVNRYIIFYRGPGHHNVRLHSTKVGQWSSINVSSLQDGGYSGNLPYGIDHIPHFPLPLGSVRRLLMKNNNLGPCCNWGFRQSQLELCCNWGFRQSHRETLCSWETQMDLEFKLPHVLARDNQRLNWSCDRRAVFMDLHLIIVTTECMKEVKCSWTVEASTNCFEGKIETILSRQNQLACNEFNLRVVSQVGVPWSINTHPKFLIGFLASQSIVKKRHRFSIYWHMTERYQYVRRLKLPGVHQLKKK</sequence>
<reference evidence="1 2" key="1">
    <citation type="journal article" date="2018" name="Science">
        <title>The opium poppy genome and morphinan production.</title>
        <authorList>
            <person name="Guo L."/>
            <person name="Winzer T."/>
            <person name="Yang X."/>
            <person name="Li Y."/>
            <person name="Ning Z."/>
            <person name="He Z."/>
            <person name="Teodor R."/>
            <person name="Lu Y."/>
            <person name="Bowser T.A."/>
            <person name="Graham I.A."/>
            <person name="Ye K."/>
        </authorList>
    </citation>
    <scope>NUCLEOTIDE SEQUENCE [LARGE SCALE GENOMIC DNA]</scope>
    <source>
        <strain evidence="2">cv. HN1</strain>
        <tissue evidence="1">Leaves</tissue>
    </source>
</reference>
<proteinExistence type="predicted"/>
<evidence type="ECO:0000313" key="1">
    <source>
        <dbReference type="EMBL" id="RZC63269.1"/>
    </source>
</evidence>
<dbReference type="Gramene" id="RZC63269">
    <property type="protein sequence ID" value="RZC63269"/>
    <property type="gene ID" value="C5167_025031"/>
</dbReference>
<evidence type="ECO:0000313" key="2">
    <source>
        <dbReference type="Proteomes" id="UP000316621"/>
    </source>
</evidence>
<keyword evidence="2" id="KW-1185">Reference proteome</keyword>
<gene>
    <name evidence="1" type="ORF">C5167_025031</name>
</gene>
<protein>
    <submittedName>
        <fullName evidence="1">Uncharacterized protein</fullName>
    </submittedName>
</protein>
<dbReference type="AlphaFoldDB" id="A0A4Y7JU23"/>